<dbReference type="OrthoDB" id="1260202at2"/>
<dbReference type="RefSeq" id="WP_034679781.1">
    <property type="nucleotide sequence ID" value="NZ_FPAP01000008.1"/>
</dbReference>
<dbReference type="InterPro" id="IPR028921">
    <property type="entry name" value="NTF2_fold_dom"/>
</dbReference>
<dbReference type="AlphaFoldDB" id="A0A085YYV0"/>
<organism evidence="2 3">
    <name type="scientific">Chryseobacterium formosense</name>
    <dbReference type="NCBI Taxonomy" id="236814"/>
    <lineage>
        <taxon>Bacteria</taxon>
        <taxon>Pseudomonadati</taxon>
        <taxon>Bacteroidota</taxon>
        <taxon>Flavobacteriia</taxon>
        <taxon>Flavobacteriales</taxon>
        <taxon>Weeksellaceae</taxon>
        <taxon>Chryseobacterium group</taxon>
        <taxon>Chryseobacterium</taxon>
    </lineage>
</organism>
<reference evidence="2 3" key="1">
    <citation type="submission" date="2014-07" db="EMBL/GenBank/DDBJ databases">
        <title>Genome of Chryseobacterium formosense LMG 24722.</title>
        <authorList>
            <person name="Pipes S.E."/>
            <person name="Stropko S.J."/>
            <person name="Newman J.D."/>
        </authorList>
    </citation>
    <scope>NUCLEOTIDE SEQUENCE [LARGE SCALE GENOMIC DNA]</scope>
    <source>
        <strain evidence="2 3">LMG 24722</strain>
    </source>
</reference>
<protein>
    <recommendedName>
        <fullName evidence="1">NTF2 fold domain-containing protein</fullName>
    </recommendedName>
</protein>
<feature type="domain" description="NTF2 fold" evidence="1">
    <location>
        <begin position="34"/>
        <end position="107"/>
    </location>
</feature>
<gene>
    <name evidence="2" type="ORF">IX39_20440</name>
</gene>
<name>A0A085YYV0_9FLAO</name>
<keyword evidence="3" id="KW-1185">Reference proteome</keyword>
<dbReference type="Proteomes" id="UP000028713">
    <property type="component" value="Unassembled WGS sequence"/>
</dbReference>
<sequence>MRLYCAIFLIFILFACNKVDKSISLDCNDETKVIAIAEREWLKVYGKSIYETRPFIAEKVNDSIWKVSGTLNSVTYINNKMVLTSGGVPYIEINSKNCAVTNITHGK</sequence>
<accession>A0A085YYV0</accession>
<dbReference type="Pfam" id="PF15631">
    <property type="entry name" value="Imm-NTF2-2"/>
    <property type="match status" value="1"/>
</dbReference>
<comment type="caution">
    <text evidence="2">The sequence shown here is derived from an EMBL/GenBank/DDBJ whole genome shotgun (WGS) entry which is preliminary data.</text>
</comment>
<dbReference type="EMBL" id="JPRP01000006">
    <property type="protein sequence ID" value="KFE97363.1"/>
    <property type="molecule type" value="Genomic_DNA"/>
</dbReference>
<proteinExistence type="predicted"/>
<evidence type="ECO:0000313" key="2">
    <source>
        <dbReference type="EMBL" id="KFE97363.1"/>
    </source>
</evidence>
<evidence type="ECO:0000259" key="1">
    <source>
        <dbReference type="Pfam" id="PF15631"/>
    </source>
</evidence>
<evidence type="ECO:0000313" key="3">
    <source>
        <dbReference type="Proteomes" id="UP000028713"/>
    </source>
</evidence>
<dbReference type="eggNOG" id="ENOG5030IGF">
    <property type="taxonomic scope" value="Bacteria"/>
</dbReference>
<dbReference type="PROSITE" id="PS51257">
    <property type="entry name" value="PROKAR_LIPOPROTEIN"/>
    <property type="match status" value="1"/>
</dbReference>